<evidence type="ECO:0000313" key="10">
    <source>
        <dbReference type="EMBL" id="JAB59854.1"/>
    </source>
</evidence>
<evidence type="ECO:0000256" key="1">
    <source>
        <dbReference type="ARBA" id="ARBA00004123"/>
    </source>
</evidence>
<keyword evidence="3" id="KW-0805">Transcription regulation</keyword>
<dbReference type="AlphaFoldDB" id="U5EYY8"/>
<organism evidence="10">
    <name type="scientific">Corethrella appendiculata</name>
    <dbReference type="NCBI Taxonomy" id="1370023"/>
    <lineage>
        <taxon>Eukaryota</taxon>
        <taxon>Metazoa</taxon>
        <taxon>Ecdysozoa</taxon>
        <taxon>Arthropoda</taxon>
        <taxon>Hexapoda</taxon>
        <taxon>Insecta</taxon>
        <taxon>Pterygota</taxon>
        <taxon>Neoptera</taxon>
        <taxon>Endopterygota</taxon>
        <taxon>Diptera</taxon>
        <taxon>Nematocera</taxon>
        <taxon>Culicoidea</taxon>
        <taxon>Chaoboridae</taxon>
        <taxon>Corethrella</taxon>
    </lineage>
</organism>
<evidence type="ECO:0000256" key="8">
    <source>
        <dbReference type="SAM" id="MobiDB-lite"/>
    </source>
</evidence>
<evidence type="ECO:0000256" key="5">
    <source>
        <dbReference type="ARBA" id="ARBA00023163"/>
    </source>
</evidence>
<protein>
    <submittedName>
        <fullName evidence="10">Putative activating transcription factor</fullName>
    </submittedName>
</protein>
<reference evidence="10" key="1">
    <citation type="journal article" date="2014" name="Insect Biochem. Mol. Biol.">
        <title>An insight into the sialome of the frog biting fly, Corethrella appendiculata.</title>
        <authorList>
            <person name="Ribeiro J.M.C."/>
            <person name="Chagas A.C."/>
            <person name="Pham V.M."/>
            <person name="Lounibos L.P."/>
            <person name="Calvo E."/>
        </authorList>
    </citation>
    <scope>NUCLEOTIDE SEQUENCE</scope>
    <source>
        <tissue evidence="10">Salivary glands</tissue>
    </source>
</reference>
<accession>U5EYY8</accession>
<evidence type="ECO:0000256" key="3">
    <source>
        <dbReference type="ARBA" id="ARBA00023015"/>
    </source>
</evidence>
<feature type="non-terminal residue" evidence="10">
    <location>
        <position position="1"/>
    </location>
</feature>
<comment type="similarity">
    <text evidence="2">Belongs to the bZIP family.</text>
</comment>
<dbReference type="PROSITE" id="PS00036">
    <property type="entry name" value="BZIP_BASIC"/>
    <property type="match status" value="1"/>
</dbReference>
<dbReference type="SMART" id="SM00338">
    <property type="entry name" value="BRLZ"/>
    <property type="match status" value="1"/>
</dbReference>
<comment type="subcellular location">
    <subcellularLocation>
        <location evidence="1">Nucleus</location>
    </subcellularLocation>
</comment>
<dbReference type="GO" id="GO:0000977">
    <property type="term" value="F:RNA polymerase II transcription regulatory region sequence-specific DNA binding"/>
    <property type="evidence" value="ECO:0007669"/>
    <property type="project" value="TreeGrafter"/>
</dbReference>
<dbReference type="InterPro" id="IPR004827">
    <property type="entry name" value="bZIP"/>
</dbReference>
<feature type="compositionally biased region" description="Basic and acidic residues" evidence="8">
    <location>
        <begin position="200"/>
        <end position="212"/>
    </location>
</feature>
<dbReference type="CDD" id="cd14692">
    <property type="entry name" value="bZIP_ATF4"/>
    <property type="match status" value="1"/>
</dbReference>
<dbReference type="SUPFAM" id="SSF57959">
    <property type="entry name" value="Leucine zipper domain"/>
    <property type="match status" value="1"/>
</dbReference>
<feature type="domain" description="BZIP" evidence="9">
    <location>
        <begin position="202"/>
        <end position="265"/>
    </location>
</feature>
<keyword evidence="5" id="KW-0804">Transcription</keyword>
<feature type="compositionally biased region" description="Low complexity" evidence="8">
    <location>
        <begin position="124"/>
        <end position="156"/>
    </location>
</feature>
<keyword evidence="7" id="KW-0175">Coiled coil</keyword>
<evidence type="ECO:0000256" key="6">
    <source>
        <dbReference type="ARBA" id="ARBA00023242"/>
    </source>
</evidence>
<evidence type="ECO:0000256" key="2">
    <source>
        <dbReference type="ARBA" id="ARBA00007163"/>
    </source>
</evidence>
<dbReference type="GO" id="GO:0005634">
    <property type="term" value="C:nucleus"/>
    <property type="evidence" value="ECO:0007669"/>
    <property type="project" value="UniProtKB-SubCell"/>
</dbReference>
<keyword evidence="4" id="KW-0238">DNA-binding</keyword>
<sequence length="272" mass="31333">TQLTPPQTPPLQHQQQQQYVQLVTSIQPQQPIVQNYLNFNHQQEQFIPNNNNYIDHQVNAKQQQPQQQQQELPEPITNFNSNFSYAEIPSDIQRELEVVDELIRSRSQDLPSTVAWNDIDDDSSSSYSGTSETGSNSSYSPQHLSDSSSYCGSAYSNDNDDEWTLKNRNNNKKKSSNASSLLSIDGGNVTKKRVRPYGRGIEDKKSRKKEQNKNAATRYRQKKKAEIEEVLIEESRLLNIYDKLQADSDDLKREIKYLKSLMRELYKAKGML</sequence>
<evidence type="ECO:0000259" key="9">
    <source>
        <dbReference type="PROSITE" id="PS50217"/>
    </source>
</evidence>
<dbReference type="Gene3D" id="1.20.5.170">
    <property type="match status" value="1"/>
</dbReference>
<dbReference type="PANTHER" id="PTHR13044:SF14">
    <property type="entry name" value="CRYPTOCEPHAL, ISOFORM A"/>
    <property type="match status" value="1"/>
</dbReference>
<evidence type="ECO:0000256" key="7">
    <source>
        <dbReference type="SAM" id="Coils"/>
    </source>
</evidence>
<dbReference type="EMBL" id="GANO01000017">
    <property type="protein sequence ID" value="JAB59854.1"/>
    <property type="molecule type" value="mRNA"/>
</dbReference>
<evidence type="ECO:0000256" key="4">
    <source>
        <dbReference type="ARBA" id="ARBA00023125"/>
    </source>
</evidence>
<keyword evidence="6" id="KW-0539">Nucleus</keyword>
<feature type="coiled-coil region" evidence="7">
    <location>
        <begin position="234"/>
        <end position="261"/>
    </location>
</feature>
<dbReference type="PROSITE" id="PS50217">
    <property type="entry name" value="BZIP"/>
    <property type="match status" value="1"/>
</dbReference>
<dbReference type="InterPro" id="IPR046347">
    <property type="entry name" value="bZIP_sf"/>
</dbReference>
<feature type="region of interest" description="Disordered" evidence="8">
    <location>
        <begin position="113"/>
        <end position="219"/>
    </location>
</feature>
<dbReference type="GO" id="GO:0001228">
    <property type="term" value="F:DNA-binding transcription activator activity, RNA polymerase II-specific"/>
    <property type="evidence" value="ECO:0007669"/>
    <property type="project" value="TreeGrafter"/>
</dbReference>
<proteinExistence type="evidence at transcript level"/>
<dbReference type="PANTHER" id="PTHR13044">
    <property type="entry name" value="ACTIVATING TRANSCRIPTION FACTOR ATF 4/5"/>
    <property type="match status" value="1"/>
</dbReference>
<name>U5EYY8_9DIPT</name>
<dbReference type="Pfam" id="PF00170">
    <property type="entry name" value="bZIP_1"/>
    <property type="match status" value="1"/>
</dbReference>